<feature type="domain" description="Large polyvalent protein-associated" evidence="5">
    <location>
        <begin position="300"/>
        <end position="384"/>
    </location>
</feature>
<gene>
    <name evidence="6" type="ORF">Dace_1996</name>
</gene>
<accession>Q1K2Y7</accession>
<feature type="domain" description="MobA/MobL protein" evidence="4">
    <location>
        <begin position="20"/>
        <end position="235"/>
    </location>
</feature>
<dbReference type="Proteomes" id="UP000005695">
    <property type="component" value="Unassembled WGS sequence"/>
</dbReference>
<dbReference type="AlphaFoldDB" id="Q1K2Y7"/>
<name>Q1K2Y7_DESA6</name>
<dbReference type="Gene3D" id="3.30.930.30">
    <property type="match status" value="1"/>
</dbReference>
<evidence type="ECO:0000259" key="4">
    <source>
        <dbReference type="Pfam" id="PF03389"/>
    </source>
</evidence>
<sequence>MEKGFFHCSLKAFNRSKGPSSCGKAAYRAGEKIEDHRTGETYDYRRKKGIEFAELTLPGGQEISRQDFWNSVEVNFTKDNAVTSRECEIAIPHQLSDKGKNRAARNMAKAIREKYNVATDLARHRPTNDMRQKEYGDPRNHHSHILYSACEILKDGSLGNKVVELDPIACKKRKPGGSKYEDPAEWMRDTWERVCNAELEREGLDIRIDRRTLVAQGIDRVATMHEGPTATNMERQGKETERGQLNKEIEKINQRIAQLQQAEKLLAQIEKDISAKPPKATQPKRYKQALDYMVKNETTGEFRWQNSQAIALLDHGYKNMITVSSSSEANCKAALQLGLQKGWTKFDVSGGDKDFHTEMFRQARLLGIPADSIKCDLTDQEREAIEQALGDKPLIAELRKEIERIKAGIEERDQLSTWLQQPELAEKDALKMANKERNPEIKRIEREYLELKKEAKQVVDQYKTKLGQYQDRSFASKTLAGGDRKELQKLAERVELIDSKVKILLREHGAELKNSHTDLKGRAAQLIQENRSERADAFQKLKTLPNSGDLHQAEKRLSQVPEIKDQAEASQLARMQAEVQRLCLEQKRRQQQDNESNVFKPR</sequence>
<organism evidence="6 7">
    <name type="scientific">Desulfuromonas acetoxidans (strain DSM 684 / 11070)</name>
    <dbReference type="NCBI Taxonomy" id="281689"/>
    <lineage>
        <taxon>Bacteria</taxon>
        <taxon>Pseudomonadati</taxon>
        <taxon>Thermodesulfobacteriota</taxon>
        <taxon>Desulfuromonadia</taxon>
        <taxon>Desulfuromonadales</taxon>
        <taxon>Desulfuromonadaceae</taxon>
        <taxon>Desulfuromonas</taxon>
    </lineage>
</organism>
<dbReference type="EMBL" id="AAEW02000003">
    <property type="protein sequence ID" value="EAT16744.1"/>
    <property type="molecule type" value="Genomic_DNA"/>
</dbReference>
<evidence type="ECO:0000256" key="2">
    <source>
        <dbReference type="ARBA" id="ARBA00022971"/>
    </source>
</evidence>
<proteinExistence type="inferred from homology"/>
<evidence type="ECO:0000256" key="3">
    <source>
        <dbReference type="SAM" id="Coils"/>
    </source>
</evidence>
<feature type="coiled-coil region" evidence="3">
    <location>
        <begin position="441"/>
        <end position="507"/>
    </location>
</feature>
<evidence type="ECO:0000256" key="1">
    <source>
        <dbReference type="ARBA" id="ARBA00010873"/>
    </source>
</evidence>
<keyword evidence="7" id="KW-1185">Reference proteome</keyword>
<comment type="similarity">
    <text evidence="1">Belongs to the MobA/MobL family.</text>
</comment>
<feature type="coiled-coil region" evidence="3">
    <location>
        <begin position="235"/>
        <end position="272"/>
    </location>
</feature>
<dbReference type="Pfam" id="PF18821">
    <property type="entry name" value="LPD7"/>
    <property type="match status" value="1"/>
</dbReference>
<evidence type="ECO:0000313" key="6">
    <source>
        <dbReference type="EMBL" id="EAT16744.1"/>
    </source>
</evidence>
<reference evidence="6" key="2">
    <citation type="submission" date="2006-05" db="EMBL/GenBank/DDBJ databases">
        <title>Sequencing of the draft genome and assembly of Desulfuromonas acetoxidans DSM 684.</title>
        <authorList>
            <consortium name="US DOE Joint Genome Institute (JGI-PGF)"/>
            <person name="Copeland A."/>
            <person name="Lucas S."/>
            <person name="Lapidus A."/>
            <person name="Barry K."/>
            <person name="Detter J.C."/>
            <person name="Glavina del Rio T."/>
            <person name="Hammon N."/>
            <person name="Israni S."/>
            <person name="Dalin E."/>
            <person name="Tice H."/>
            <person name="Bruce D."/>
            <person name="Pitluck S."/>
            <person name="Richardson P."/>
        </authorList>
    </citation>
    <scope>NUCLEOTIDE SEQUENCE [LARGE SCALE GENOMIC DNA]</scope>
    <source>
        <strain evidence="6">DSM 684</strain>
    </source>
</reference>
<dbReference type="OrthoDB" id="5460692at2"/>
<evidence type="ECO:0000259" key="5">
    <source>
        <dbReference type="Pfam" id="PF18821"/>
    </source>
</evidence>
<dbReference type="RefSeq" id="WP_005998158.1">
    <property type="nucleotide sequence ID" value="NZ_AAEW02000003.1"/>
</dbReference>
<keyword evidence="2" id="KW-0184">Conjugation</keyword>
<evidence type="ECO:0000313" key="7">
    <source>
        <dbReference type="Proteomes" id="UP000005695"/>
    </source>
</evidence>
<dbReference type="InterPro" id="IPR040677">
    <property type="entry name" value="LPD7"/>
</dbReference>
<keyword evidence="3" id="KW-0175">Coiled coil</keyword>
<reference evidence="6" key="1">
    <citation type="submission" date="2006-05" db="EMBL/GenBank/DDBJ databases">
        <title>Annotation of the draft genome assembly of Desulfuromonas acetoxidans DSM 684.</title>
        <authorList>
            <consortium name="US DOE Joint Genome Institute (JGI-ORNL)"/>
            <person name="Larimer F."/>
            <person name="Land M."/>
            <person name="Hauser L."/>
        </authorList>
    </citation>
    <scope>NUCLEOTIDE SEQUENCE [LARGE SCALE GENOMIC DNA]</scope>
    <source>
        <strain evidence="6">DSM 684</strain>
    </source>
</reference>
<comment type="caution">
    <text evidence="6">The sequence shown here is derived from an EMBL/GenBank/DDBJ whole genome shotgun (WGS) entry which is preliminary data.</text>
</comment>
<dbReference type="Pfam" id="PF03389">
    <property type="entry name" value="MobA_MobL"/>
    <property type="match status" value="1"/>
</dbReference>
<protein>
    <submittedName>
        <fullName evidence="6">MobA/MobL protein</fullName>
    </submittedName>
</protein>
<dbReference type="InterPro" id="IPR005053">
    <property type="entry name" value="MobA_MobL"/>
</dbReference>